<dbReference type="EMBL" id="ML733588">
    <property type="protein sequence ID" value="KAB8213612.1"/>
    <property type="molecule type" value="Genomic_DNA"/>
</dbReference>
<dbReference type="InterPro" id="IPR031348">
    <property type="entry name" value="PigL_N"/>
</dbReference>
<feature type="domain" description="Azaphilone pigments biosynthesis cluster protein L N-terminal" evidence="1">
    <location>
        <begin position="4"/>
        <end position="127"/>
    </location>
</feature>
<protein>
    <recommendedName>
        <fullName evidence="1">Azaphilone pigments biosynthesis cluster protein L N-terminal domain-containing protein</fullName>
    </recommendedName>
</protein>
<dbReference type="AlphaFoldDB" id="A0A5N6E7R3"/>
<accession>A0A5N6E7R3</accession>
<gene>
    <name evidence="2" type="ORF">BDV33DRAFT_52519</name>
</gene>
<proteinExistence type="predicted"/>
<name>A0A5N6E7R3_9EURO</name>
<evidence type="ECO:0000313" key="3">
    <source>
        <dbReference type="Proteomes" id="UP000326799"/>
    </source>
</evidence>
<reference evidence="2 3" key="1">
    <citation type="submission" date="2019-04" db="EMBL/GenBank/DDBJ databases">
        <title>Fungal friends and foes A comparative genomics study of 23 Aspergillus species from section Flavi.</title>
        <authorList>
            <consortium name="DOE Joint Genome Institute"/>
            <person name="Kjaerbolling I."/>
            <person name="Vesth T.C."/>
            <person name="Frisvad J.C."/>
            <person name="Nybo J.L."/>
            <person name="Theobald S."/>
            <person name="Kildgaard S."/>
            <person name="Petersen T.I."/>
            <person name="Kuo A."/>
            <person name="Sato A."/>
            <person name="Lyhne E.K."/>
            <person name="Kogle M.E."/>
            <person name="Wiebenga A."/>
            <person name="Kun R.S."/>
            <person name="Lubbers R.J."/>
            <person name="Makela M.R."/>
            <person name="Barry K."/>
            <person name="Chovatia M."/>
            <person name="Clum A."/>
            <person name="Daum C."/>
            <person name="Haridas S."/>
            <person name="He G."/>
            <person name="LaButti K."/>
            <person name="Lipzen A."/>
            <person name="Mondo S."/>
            <person name="Pangilinan J."/>
            <person name="Riley R."/>
            <person name="Salamov A."/>
            <person name="Simmons B.A."/>
            <person name="Magnuson J.K."/>
            <person name="Henrissat B."/>
            <person name="Mortensen U.H."/>
            <person name="Larsen T.O."/>
            <person name="De vries R.P."/>
            <person name="Grigoriev I.V."/>
            <person name="Machida M."/>
            <person name="Baker S.E."/>
            <person name="Andersen M.R."/>
        </authorList>
    </citation>
    <scope>NUCLEOTIDE SEQUENCE [LARGE SCALE GENOMIC DNA]</scope>
    <source>
        <strain evidence="2 3">CBS 126849</strain>
    </source>
</reference>
<sequence>MEKPSDISSGVMASIEPAYSACYNLRNTLTGSSSNPCRVRPFLNELECLIKTLELLRTAVNSMPKIEISELSGPLDECGRACKSFQQQYQYSHQISTEDLHNLRGFPGTIDNLTQLLNGYNSTFKIVADTIRWVITF</sequence>
<dbReference type="Proteomes" id="UP000326799">
    <property type="component" value="Unassembled WGS sequence"/>
</dbReference>
<dbReference type="Pfam" id="PF17111">
    <property type="entry name" value="PigL_N"/>
    <property type="match status" value="1"/>
</dbReference>
<organism evidence="2 3">
    <name type="scientific">Aspergillus novoparasiticus</name>
    <dbReference type="NCBI Taxonomy" id="986946"/>
    <lineage>
        <taxon>Eukaryota</taxon>
        <taxon>Fungi</taxon>
        <taxon>Dikarya</taxon>
        <taxon>Ascomycota</taxon>
        <taxon>Pezizomycotina</taxon>
        <taxon>Eurotiomycetes</taxon>
        <taxon>Eurotiomycetidae</taxon>
        <taxon>Eurotiales</taxon>
        <taxon>Aspergillaceae</taxon>
        <taxon>Aspergillus</taxon>
        <taxon>Aspergillus subgen. Circumdati</taxon>
    </lineage>
</organism>
<evidence type="ECO:0000313" key="2">
    <source>
        <dbReference type="EMBL" id="KAB8213612.1"/>
    </source>
</evidence>
<evidence type="ECO:0000259" key="1">
    <source>
        <dbReference type="Pfam" id="PF17111"/>
    </source>
</evidence>
<keyword evidence="3" id="KW-1185">Reference proteome</keyword>